<comment type="caution">
    <text evidence="1">The sequence shown here is derived from an EMBL/GenBank/DDBJ whole genome shotgun (WGS) entry which is preliminary data.</text>
</comment>
<dbReference type="EMBL" id="SSMQ01000029">
    <property type="protein sequence ID" value="TKD03371.1"/>
    <property type="molecule type" value="Genomic_DNA"/>
</dbReference>
<organism evidence="1 2">
    <name type="scientific">Polyangium fumosum</name>
    <dbReference type="NCBI Taxonomy" id="889272"/>
    <lineage>
        <taxon>Bacteria</taxon>
        <taxon>Pseudomonadati</taxon>
        <taxon>Myxococcota</taxon>
        <taxon>Polyangia</taxon>
        <taxon>Polyangiales</taxon>
        <taxon>Polyangiaceae</taxon>
        <taxon>Polyangium</taxon>
    </lineage>
</organism>
<gene>
    <name evidence="1" type="ORF">E8A74_25720</name>
</gene>
<evidence type="ECO:0000313" key="1">
    <source>
        <dbReference type="EMBL" id="TKD03371.1"/>
    </source>
</evidence>
<dbReference type="Proteomes" id="UP000309215">
    <property type="component" value="Unassembled WGS sequence"/>
</dbReference>
<reference evidence="1 2" key="1">
    <citation type="submission" date="2019-04" db="EMBL/GenBank/DDBJ databases">
        <authorList>
            <person name="Li Y."/>
            <person name="Wang J."/>
        </authorList>
    </citation>
    <scope>NUCLEOTIDE SEQUENCE [LARGE SCALE GENOMIC DNA]</scope>
    <source>
        <strain evidence="1 2">DSM 14668</strain>
    </source>
</reference>
<accession>A0A4U1J7M9</accession>
<dbReference type="AlphaFoldDB" id="A0A4U1J7M9"/>
<protein>
    <submittedName>
        <fullName evidence="1">Uncharacterized protein</fullName>
    </submittedName>
</protein>
<sequence length="102" mass="10832">MTREERAQVLEPTVGLLLDSPDFEVKHGRCGPDGRQAGFEVGEALLPLGDHLHHDRRLLVGSKQSRAQPLDLGLHDAYLGLELGHLAVGGLGALGEAAPQLA</sequence>
<proteinExistence type="predicted"/>
<name>A0A4U1J7M9_9BACT</name>
<dbReference type="RefSeq" id="WP_136931724.1">
    <property type="nucleotide sequence ID" value="NZ_SSMQ01000029.1"/>
</dbReference>
<evidence type="ECO:0000313" key="2">
    <source>
        <dbReference type="Proteomes" id="UP000309215"/>
    </source>
</evidence>
<keyword evidence="2" id="KW-1185">Reference proteome</keyword>